<dbReference type="Proteomes" id="UP000704712">
    <property type="component" value="Unassembled WGS sequence"/>
</dbReference>
<organism evidence="3 4">
    <name type="scientific">Phytophthora infestans</name>
    <name type="common">Potato late blight agent</name>
    <name type="synonym">Botrytis infestans</name>
    <dbReference type="NCBI Taxonomy" id="4787"/>
    <lineage>
        <taxon>Eukaryota</taxon>
        <taxon>Sar</taxon>
        <taxon>Stramenopiles</taxon>
        <taxon>Oomycota</taxon>
        <taxon>Peronosporomycetes</taxon>
        <taxon>Peronosporales</taxon>
        <taxon>Peronosporaceae</taxon>
        <taxon>Phytophthora</taxon>
    </lineage>
</organism>
<dbReference type="PANTHER" id="PTHR23028:SF53">
    <property type="entry name" value="ACYL_TRANSF_3 DOMAIN-CONTAINING PROTEIN"/>
    <property type="match status" value="1"/>
</dbReference>
<evidence type="ECO:0000313" key="3">
    <source>
        <dbReference type="EMBL" id="KAF4131102.1"/>
    </source>
</evidence>
<dbReference type="Pfam" id="PF01757">
    <property type="entry name" value="Acyl_transf_3"/>
    <property type="match status" value="1"/>
</dbReference>
<feature type="domain" description="Acyltransferase 3" evidence="2">
    <location>
        <begin position="74"/>
        <end position="167"/>
    </location>
</feature>
<evidence type="ECO:0000259" key="2">
    <source>
        <dbReference type="Pfam" id="PF01757"/>
    </source>
</evidence>
<dbReference type="GO" id="GO:0016747">
    <property type="term" value="F:acyltransferase activity, transferring groups other than amino-acyl groups"/>
    <property type="evidence" value="ECO:0007669"/>
    <property type="project" value="InterPro"/>
</dbReference>
<accession>A0A8S9TU96</accession>
<dbReference type="InterPro" id="IPR050879">
    <property type="entry name" value="Acyltransferase_3"/>
</dbReference>
<proteinExistence type="predicted"/>
<protein>
    <recommendedName>
        <fullName evidence="2">Acyltransferase 3 domain-containing protein</fullName>
    </recommendedName>
</protein>
<evidence type="ECO:0000313" key="4">
    <source>
        <dbReference type="Proteomes" id="UP000704712"/>
    </source>
</evidence>
<dbReference type="GO" id="GO:0016020">
    <property type="term" value="C:membrane"/>
    <property type="evidence" value="ECO:0007669"/>
    <property type="project" value="TreeGrafter"/>
</dbReference>
<evidence type="ECO:0000256" key="1">
    <source>
        <dbReference type="SAM" id="Phobius"/>
    </source>
</evidence>
<dbReference type="PANTHER" id="PTHR23028">
    <property type="entry name" value="ACETYLTRANSFERASE"/>
    <property type="match status" value="1"/>
</dbReference>
<gene>
    <name evidence="3" type="ORF">GN958_ATG19737</name>
</gene>
<reference evidence="3" key="1">
    <citation type="submission" date="2020-03" db="EMBL/GenBank/DDBJ databases">
        <title>Hybrid Assembly of Korean Phytophthora infestans isolates.</title>
        <authorList>
            <person name="Prokchorchik M."/>
            <person name="Lee Y."/>
            <person name="Seo J."/>
            <person name="Cho J.-H."/>
            <person name="Park Y.-E."/>
            <person name="Jang D.-C."/>
            <person name="Im J.-S."/>
            <person name="Choi J.-G."/>
            <person name="Park H.-J."/>
            <person name="Lee G.-B."/>
            <person name="Lee Y.-G."/>
            <person name="Hong S.-Y."/>
            <person name="Cho K."/>
            <person name="Sohn K.H."/>
        </authorList>
    </citation>
    <scope>NUCLEOTIDE SEQUENCE</scope>
    <source>
        <strain evidence="3">KR_2_A2</strain>
    </source>
</reference>
<feature type="transmembrane region" description="Helical" evidence="1">
    <location>
        <begin position="101"/>
        <end position="122"/>
    </location>
</feature>
<keyword evidence="1" id="KW-0812">Transmembrane</keyword>
<dbReference type="InterPro" id="IPR002656">
    <property type="entry name" value="Acyl_transf_3_dom"/>
</dbReference>
<comment type="caution">
    <text evidence="3">The sequence shown here is derived from an EMBL/GenBank/DDBJ whole genome shotgun (WGS) entry which is preliminary data.</text>
</comment>
<keyword evidence="1" id="KW-0472">Membrane</keyword>
<dbReference type="EMBL" id="JAACNO010002749">
    <property type="protein sequence ID" value="KAF4131102.1"/>
    <property type="molecule type" value="Genomic_DNA"/>
</dbReference>
<feature type="transmembrane region" description="Helical" evidence="1">
    <location>
        <begin position="150"/>
        <end position="169"/>
    </location>
</feature>
<dbReference type="AlphaFoldDB" id="A0A8S9TU96"/>
<sequence length="188" mass="21012">MNGGTRSVQHESLNPMAESIELGTSQLSDQDISSSAASLEDQRLLQEPDGSVELPVAKALKTQAAASAKHTKVIFLDGARGLAAILVVVQHSQEFMPDLHLGYVGVDVFFVLSSFLLTWIFMKKSMRLLSQGASLRTWAFNMADYFQKQFFRVYPLFFVTVIMLSLMTAEDQKLYFVGNGHRSIYSRH</sequence>
<dbReference type="GO" id="GO:0000271">
    <property type="term" value="P:polysaccharide biosynthetic process"/>
    <property type="evidence" value="ECO:0007669"/>
    <property type="project" value="TreeGrafter"/>
</dbReference>
<keyword evidence="1" id="KW-1133">Transmembrane helix</keyword>
<name>A0A8S9TU96_PHYIN</name>